<organism evidence="1 2">
    <name type="scientific">Saccharopolyspora spinosa</name>
    <dbReference type="NCBI Taxonomy" id="60894"/>
    <lineage>
        <taxon>Bacteria</taxon>
        <taxon>Bacillati</taxon>
        <taxon>Actinomycetota</taxon>
        <taxon>Actinomycetes</taxon>
        <taxon>Pseudonocardiales</taxon>
        <taxon>Pseudonocardiaceae</taxon>
        <taxon>Saccharopolyspora</taxon>
    </lineage>
</organism>
<keyword evidence="2" id="KW-1185">Reference proteome</keyword>
<dbReference type="PANTHER" id="PTHR33361:SF2">
    <property type="entry name" value="DUF885 DOMAIN-CONTAINING PROTEIN"/>
    <property type="match status" value="1"/>
</dbReference>
<evidence type="ECO:0000313" key="1">
    <source>
        <dbReference type="EMBL" id="PKW19179.1"/>
    </source>
</evidence>
<dbReference type="OrthoDB" id="9760040at2"/>
<dbReference type="AlphaFoldDB" id="A0A2N3Y8D0"/>
<proteinExistence type="predicted"/>
<sequence>MTQRYTSASADELTKIGDEFFDATMVSDPLGATMFGIPGYDHLVPDPSARSDEARISGLEGLERRLDKITGLTPADELSAKVLRRLISSSAGELRHGLMDVAVSGGLIAPQTQVFRTVPMSVLGDDRSGRAYLDRLRGLEFYFDGWSERYRIAVAAGRLPTRRGVRQAVEQLDTYLSSSPTDDVLVRPAAGHAEHSQAEALITDIVRPAVGRLRARLAEAMTAAREDDKPGICHVPGGPEGYAEAVTRHTTTTLSPEEVHRIGLDAVERLRQEFADIGGPALGTTSVPEILEKLRTSRELRFSTSEEILRFADGALVRANGVLPGWFFRYDIGACETREIGPLEAKTSPLAYYQPPAEDGSRPGVHWVSTVDPHSRFRYEYEALTFHESVPGHHFQIGLAQTLDHLPRFRRVAVGNLTAHVEGWGLYAERLADEMGLYSSPIQRLGMVSFDALRACRLVVDTGMHHLGWTRGQAIAYMRENTATTEANIANEVDRYISWPGQALAYFVGRREIHRLRDLAKAELGKAFDIKQFHHQVIGHGSLPLDVLGDVIRTWIADRRRA</sequence>
<dbReference type="InterPro" id="IPR010281">
    <property type="entry name" value="DUF885"/>
</dbReference>
<protein>
    <submittedName>
        <fullName evidence="1">Uncharacterized protein (DUF885 family)</fullName>
    </submittedName>
</protein>
<dbReference type="Proteomes" id="UP000233786">
    <property type="component" value="Unassembled WGS sequence"/>
</dbReference>
<gene>
    <name evidence="1" type="ORF">A8926_7338</name>
</gene>
<reference evidence="1" key="1">
    <citation type="submission" date="2017-12" db="EMBL/GenBank/DDBJ databases">
        <title>Sequencing the genomes of 1000 Actinobacteria strains.</title>
        <authorList>
            <person name="Klenk H.-P."/>
        </authorList>
    </citation>
    <scope>NUCLEOTIDE SEQUENCE [LARGE SCALE GENOMIC DNA]</scope>
    <source>
        <strain evidence="1">DSM 44228</strain>
    </source>
</reference>
<dbReference type="EMBL" id="PJNB01000001">
    <property type="protein sequence ID" value="PKW19179.1"/>
    <property type="molecule type" value="Genomic_DNA"/>
</dbReference>
<name>A0A2N3Y8D0_SACSN</name>
<accession>A0A2N3Y8D0</accession>
<dbReference type="Pfam" id="PF05960">
    <property type="entry name" value="DUF885"/>
    <property type="match status" value="1"/>
</dbReference>
<dbReference type="STRING" id="994479.GCA_000194155_01681"/>
<comment type="caution">
    <text evidence="1">The sequence shown here is derived from an EMBL/GenBank/DDBJ whole genome shotgun (WGS) entry which is preliminary data.</text>
</comment>
<evidence type="ECO:0000313" key="2">
    <source>
        <dbReference type="Proteomes" id="UP000233786"/>
    </source>
</evidence>
<dbReference type="RefSeq" id="WP_010693594.1">
    <property type="nucleotide sequence ID" value="NZ_CP061007.1"/>
</dbReference>
<dbReference type="PANTHER" id="PTHR33361">
    <property type="entry name" value="GLR0591 PROTEIN"/>
    <property type="match status" value="1"/>
</dbReference>